<feature type="transmembrane region" description="Helical" evidence="1">
    <location>
        <begin position="65"/>
        <end position="85"/>
    </location>
</feature>
<feature type="transmembrane region" description="Helical" evidence="1">
    <location>
        <begin position="456"/>
        <end position="478"/>
    </location>
</feature>
<feature type="transmembrane region" description="Helical" evidence="1">
    <location>
        <begin position="113"/>
        <end position="139"/>
    </location>
</feature>
<dbReference type="AlphaFoldDB" id="A0A1H7FEC1"/>
<feature type="transmembrane region" description="Helical" evidence="1">
    <location>
        <begin position="334"/>
        <end position="354"/>
    </location>
</feature>
<protein>
    <submittedName>
        <fullName evidence="3">Citrate transporter</fullName>
    </submittedName>
</protein>
<keyword evidence="1" id="KW-0812">Transmembrane</keyword>
<reference evidence="4" key="1">
    <citation type="submission" date="2016-10" db="EMBL/GenBank/DDBJ databases">
        <authorList>
            <person name="Varghese N."/>
            <person name="Submissions S."/>
        </authorList>
    </citation>
    <scope>NUCLEOTIDE SEQUENCE [LARGE SCALE GENOMIC DNA]</scope>
    <source>
        <strain evidence="4">DSM 44675</strain>
    </source>
</reference>
<dbReference type="InterPro" id="IPR009827">
    <property type="entry name" value="MatC_N"/>
</dbReference>
<accession>A0A1H7FEC1</accession>
<keyword evidence="4" id="KW-1185">Reference proteome</keyword>
<feature type="transmembrane region" description="Helical" evidence="1">
    <location>
        <begin position="366"/>
        <end position="387"/>
    </location>
</feature>
<feature type="transmembrane region" description="Helical" evidence="1">
    <location>
        <begin position="276"/>
        <end position="300"/>
    </location>
</feature>
<feature type="transmembrane region" description="Helical" evidence="1">
    <location>
        <begin position="40"/>
        <end position="58"/>
    </location>
</feature>
<keyword evidence="1" id="KW-1133">Transmembrane helix</keyword>
<feature type="transmembrane region" description="Helical" evidence="1">
    <location>
        <begin position="306"/>
        <end position="322"/>
    </location>
</feature>
<evidence type="ECO:0000259" key="2">
    <source>
        <dbReference type="Pfam" id="PF07158"/>
    </source>
</evidence>
<dbReference type="Proteomes" id="UP000198677">
    <property type="component" value="Unassembled WGS sequence"/>
</dbReference>
<proteinExistence type="predicted"/>
<evidence type="ECO:0000313" key="3">
    <source>
        <dbReference type="EMBL" id="SEK22742.1"/>
    </source>
</evidence>
<keyword evidence="1" id="KW-0472">Membrane</keyword>
<evidence type="ECO:0000313" key="4">
    <source>
        <dbReference type="Proteomes" id="UP000198677"/>
    </source>
</evidence>
<name>A0A1H7FEC1_9NOCA</name>
<dbReference type="EMBL" id="FOAW01000001">
    <property type="protein sequence ID" value="SEK22742.1"/>
    <property type="molecule type" value="Genomic_DNA"/>
</dbReference>
<feature type="transmembrane region" description="Helical" evidence="1">
    <location>
        <begin position="189"/>
        <end position="210"/>
    </location>
</feature>
<evidence type="ECO:0000256" key="1">
    <source>
        <dbReference type="SAM" id="Phobius"/>
    </source>
</evidence>
<organism evidence="3 4">
    <name type="scientific">Rhodococcus maanshanensis</name>
    <dbReference type="NCBI Taxonomy" id="183556"/>
    <lineage>
        <taxon>Bacteria</taxon>
        <taxon>Bacillati</taxon>
        <taxon>Actinomycetota</taxon>
        <taxon>Actinomycetes</taxon>
        <taxon>Mycobacteriales</taxon>
        <taxon>Nocardiaceae</taxon>
        <taxon>Rhodococcus</taxon>
    </lineage>
</organism>
<feature type="domain" description="Dicarboxylate carrier MatC N-terminal" evidence="2">
    <location>
        <begin position="28"/>
        <end position="164"/>
    </location>
</feature>
<sequence length="479" mass="48935">MDRLGIPAPTLLEKATAWLYSSRRSSSFVGVFLVSTLRKVHIGVLMFATACGVGLWLADMPIDDIIGGFPLSILVLLVGVTYFFAIAQSNGTIDRIIEVALAKVGDNAAVLPFVFFALTAGISAMGSPLGGLVVAPIGMPIARKYGMDPMLMGLAIGTGLSAGAFAPTSLFGIVSYGTAHEAGIELSPLTLFTVAVVVNLVLLLGAFVMFGGSRLRQRHVALATEIGSRTPSFVTSIATGAGTAQYEGDVTHRIAGSRLDDGPGPRHGTLAEREPFTGVQIATVICMVGLVGAVIGISLAGQDPDIGVLGFAFGAVLTLIDPKSGNSAVAKIDWSTVLLVGGIITYVGVLQHMGAVDLLGETAGKVGVPIVAALIICLLGGLISAFASTTGMLAALVPLALPLVATGDIPGWALICALAVCSSIVDVSPFSTVGATLVASVAEDQRARMTSLLTRWGMSMVVIGPVALVGTLVVPAMVL</sequence>
<dbReference type="Pfam" id="PF07158">
    <property type="entry name" value="MatC_N"/>
    <property type="match status" value="1"/>
</dbReference>
<feature type="transmembrane region" description="Helical" evidence="1">
    <location>
        <begin position="151"/>
        <end position="177"/>
    </location>
</feature>
<gene>
    <name evidence="3" type="ORF">SAMN05444583_101108</name>
</gene>